<reference evidence="3" key="1">
    <citation type="journal article" date="2016" name="Nat. Commun.">
        <title>The Gonium pectorale genome demonstrates co-option of cell cycle regulation during the evolution of multicellularity.</title>
        <authorList>
            <person name="Hanschen E.R."/>
            <person name="Marriage T.N."/>
            <person name="Ferris P.J."/>
            <person name="Hamaji T."/>
            <person name="Toyoda A."/>
            <person name="Fujiyama A."/>
            <person name="Neme R."/>
            <person name="Noguchi H."/>
            <person name="Minakuchi Y."/>
            <person name="Suzuki M."/>
            <person name="Kawai-Toyooka H."/>
            <person name="Smith D.R."/>
            <person name="Sparks H."/>
            <person name="Anderson J."/>
            <person name="Bakaric R."/>
            <person name="Luria V."/>
            <person name="Karger A."/>
            <person name="Kirschner M.W."/>
            <person name="Durand P.M."/>
            <person name="Michod R.E."/>
            <person name="Nozaki H."/>
            <person name="Olson B.J."/>
        </authorList>
    </citation>
    <scope>NUCLEOTIDE SEQUENCE [LARGE SCALE GENOMIC DNA]</scope>
    <source>
        <strain evidence="3">NIES-2863</strain>
    </source>
</reference>
<comment type="caution">
    <text evidence="2">The sequence shown here is derived from an EMBL/GenBank/DDBJ whole genome shotgun (WGS) entry which is preliminary data.</text>
</comment>
<dbReference type="Pfam" id="PF18717">
    <property type="entry name" value="CxC4"/>
    <property type="match status" value="1"/>
</dbReference>
<gene>
    <name evidence="2" type="ORF">GPECTOR_393g212</name>
</gene>
<dbReference type="Proteomes" id="UP000075714">
    <property type="component" value="Unassembled WGS sequence"/>
</dbReference>
<dbReference type="InterPro" id="IPR040648">
    <property type="entry name" value="HMGXB3_CxC4"/>
</dbReference>
<evidence type="ECO:0000313" key="3">
    <source>
        <dbReference type="Proteomes" id="UP000075714"/>
    </source>
</evidence>
<organism evidence="2 3">
    <name type="scientific">Gonium pectorale</name>
    <name type="common">Green alga</name>
    <dbReference type="NCBI Taxonomy" id="33097"/>
    <lineage>
        <taxon>Eukaryota</taxon>
        <taxon>Viridiplantae</taxon>
        <taxon>Chlorophyta</taxon>
        <taxon>core chlorophytes</taxon>
        <taxon>Chlorophyceae</taxon>
        <taxon>CS clade</taxon>
        <taxon>Chlamydomonadales</taxon>
        <taxon>Volvocaceae</taxon>
        <taxon>Gonium</taxon>
    </lineage>
</organism>
<feature type="domain" description="HMG" evidence="1">
    <location>
        <begin position="5"/>
        <end position="66"/>
    </location>
</feature>
<dbReference type="AlphaFoldDB" id="A0A150FVB3"/>
<dbReference type="EMBL" id="LSYV01000390">
    <property type="protein sequence ID" value="KXZ41561.1"/>
    <property type="molecule type" value="Genomic_DNA"/>
</dbReference>
<keyword evidence="3" id="KW-1185">Reference proteome</keyword>
<proteinExistence type="predicted"/>
<dbReference type="OrthoDB" id="6073341at2759"/>
<protein>
    <recommendedName>
        <fullName evidence="1">HMG domain-containing protein</fullName>
    </recommendedName>
</protein>
<accession>A0A150FVB3</accession>
<name>A0A150FVB3_GONPE</name>
<sequence>MPGLFRHGILNLNNADLFSHELLQWYSIQLATAAMPFYSCWRTVVNSYVARGILHASPVERLSFFMNKRAEFQEAWLNYIALQDLDYSAAFRCCCEDEQCMYVIADGILLGLQKEKLAEQKNAKLAMLKSHCAFMTQPMFLVYVRYFMFMNCMLKK</sequence>
<evidence type="ECO:0000259" key="1">
    <source>
        <dbReference type="Pfam" id="PF18717"/>
    </source>
</evidence>
<evidence type="ECO:0000313" key="2">
    <source>
        <dbReference type="EMBL" id="KXZ41561.1"/>
    </source>
</evidence>